<name>A0A3T1D850_9BACL</name>
<organism evidence="1 2">
    <name type="scientific">Cohnella abietis</name>
    <dbReference type="NCBI Taxonomy" id="2507935"/>
    <lineage>
        <taxon>Bacteria</taxon>
        <taxon>Bacillati</taxon>
        <taxon>Bacillota</taxon>
        <taxon>Bacilli</taxon>
        <taxon>Bacillales</taxon>
        <taxon>Paenibacillaceae</taxon>
        <taxon>Cohnella</taxon>
    </lineage>
</organism>
<accession>A0A3T1D850</accession>
<dbReference type="KEGG" id="cohn:KCTCHS21_36590"/>
<dbReference type="Proteomes" id="UP000289856">
    <property type="component" value="Chromosome"/>
</dbReference>
<reference evidence="1 2" key="1">
    <citation type="submission" date="2019-01" db="EMBL/GenBank/DDBJ databases">
        <title>Complete genome sequence of Cohnella hallensis HS21 isolated from Korean fir (Abies koreana) rhizospheric soil.</title>
        <authorList>
            <person name="Jiang L."/>
            <person name="Kang S.W."/>
            <person name="Kim S."/>
            <person name="Jung J."/>
            <person name="Kim C.Y."/>
            <person name="Kim D.H."/>
            <person name="Kim S.W."/>
            <person name="Lee J."/>
        </authorList>
    </citation>
    <scope>NUCLEOTIDE SEQUENCE [LARGE SCALE GENOMIC DNA]</scope>
    <source>
        <strain evidence="1 2">HS21</strain>
    </source>
</reference>
<dbReference type="EMBL" id="AP019400">
    <property type="protein sequence ID" value="BBI34260.1"/>
    <property type="molecule type" value="Genomic_DNA"/>
</dbReference>
<gene>
    <name evidence="1" type="ORF">KCTCHS21_36590</name>
</gene>
<evidence type="ECO:0000313" key="2">
    <source>
        <dbReference type="Proteomes" id="UP000289856"/>
    </source>
</evidence>
<proteinExistence type="predicted"/>
<keyword evidence="2" id="KW-1185">Reference proteome</keyword>
<protein>
    <submittedName>
        <fullName evidence="1">Uncharacterized protein</fullName>
    </submittedName>
</protein>
<dbReference type="AlphaFoldDB" id="A0A3T1D850"/>
<sequence>MPPPIYSTTLRSYWELVGLSAYLPSNTCLYWELVGLSAYLFSITRLYWGVSLSLRLSALQYAPLMRISRSLRLSSLQYASLLRS</sequence>
<evidence type="ECO:0000313" key="1">
    <source>
        <dbReference type="EMBL" id="BBI34260.1"/>
    </source>
</evidence>